<proteinExistence type="predicted"/>
<dbReference type="OrthoDB" id="9219298at2759"/>
<evidence type="ECO:0000313" key="2">
    <source>
        <dbReference type="EMBL" id="TRZ22681.1"/>
    </source>
</evidence>
<evidence type="ECO:0000256" key="1">
    <source>
        <dbReference type="SAM" id="MobiDB-lite"/>
    </source>
</evidence>
<comment type="caution">
    <text evidence="2">The sequence shown here is derived from an EMBL/GenBank/DDBJ whole genome shotgun (WGS) entry which is preliminary data.</text>
</comment>
<accession>A0A8K1LQY1</accession>
<dbReference type="AlphaFoldDB" id="A0A8K1LQY1"/>
<sequence length="145" mass="16276">MPADSRIDLLLAKAEPIKDGSPFGITDLTRGKKQSWKRSLDRGMRTCEGNNPANSKNGKEEGRRDSPGAGVEIPLQPILQTTVQQVFSLKPMEDHEDVEIHLHPMENPMVYQVQDISALNYGYIKLLSSFQIPRSSSNLRMNRLS</sequence>
<organism evidence="2 3">
    <name type="scientific">Zosterops borbonicus</name>
    <dbReference type="NCBI Taxonomy" id="364589"/>
    <lineage>
        <taxon>Eukaryota</taxon>
        <taxon>Metazoa</taxon>
        <taxon>Chordata</taxon>
        <taxon>Craniata</taxon>
        <taxon>Vertebrata</taxon>
        <taxon>Euteleostomi</taxon>
        <taxon>Archelosauria</taxon>
        <taxon>Archosauria</taxon>
        <taxon>Dinosauria</taxon>
        <taxon>Saurischia</taxon>
        <taxon>Theropoda</taxon>
        <taxon>Coelurosauria</taxon>
        <taxon>Aves</taxon>
        <taxon>Neognathae</taxon>
        <taxon>Neoaves</taxon>
        <taxon>Telluraves</taxon>
        <taxon>Australaves</taxon>
        <taxon>Passeriformes</taxon>
        <taxon>Sylvioidea</taxon>
        <taxon>Zosteropidae</taxon>
        <taxon>Zosterops</taxon>
    </lineage>
</organism>
<keyword evidence="3" id="KW-1185">Reference proteome</keyword>
<evidence type="ECO:0000313" key="3">
    <source>
        <dbReference type="Proteomes" id="UP000796761"/>
    </source>
</evidence>
<dbReference type="EMBL" id="SWJQ01000090">
    <property type="protein sequence ID" value="TRZ22681.1"/>
    <property type="molecule type" value="Genomic_DNA"/>
</dbReference>
<name>A0A8K1LQY1_9PASS</name>
<feature type="region of interest" description="Disordered" evidence="1">
    <location>
        <begin position="20"/>
        <end position="72"/>
    </location>
</feature>
<protein>
    <submittedName>
        <fullName evidence="2">Uncharacterized protein</fullName>
    </submittedName>
</protein>
<reference evidence="2" key="1">
    <citation type="submission" date="2019-04" db="EMBL/GenBank/DDBJ databases">
        <title>Genome assembly of Zosterops borbonicus 15179.</title>
        <authorList>
            <person name="Leroy T."/>
            <person name="Anselmetti Y."/>
            <person name="Tilak M.-K."/>
            <person name="Nabholz B."/>
        </authorList>
    </citation>
    <scope>NUCLEOTIDE SEQUENCE</scope>
    <source>
        <strain evidence="2">HGM_15179</strain>
        <tissue evidence="2">Muscle</tissue>
    </source>
</reference>
<dbReference type="Proteomes" id="UP000796761">
    <property type="component" value="Unassembled WGS sequence"/>
</dbReference>
<feature type="compositionally biased region" description="Basic and acidic residues" evidence="1">
    <location>
        <begin position="57"/>
        <end position="66"/>
    </location>
</feature>
<gene>
    <name evidence="2" type="ORF">HGM15179_004389</name>
</gene>